<organism evidence="5 6">
    <name type="scientific">Pseudomonas putida</name>
    <name type="common">Arthrobacter siderocapsulatus</name>
    <dbReference type="NCBI Taxonomy" id="303"/>
    <lineage>
        <taxon>Bacteria</taxon>
        <taxon>Pseudomonadati</taxon>
        <taxon>Pseudomonadota</taxon>
        <taxon>Gammaproteobacteria</taxon>
        <taxon>Pseudomonadales</taxon>
        <taxon>Pseudomonadaceae</taxon>
        <taxon>Pseudomonas</taxon>
    </lineage>
</organism>
<dbReference type="SUPFAM" id="SSF52172">
    <property type="entry name" value="CheY-like"/>
    <property type="match status" value="1"/>
</dbReference>
<dbReference type="Proteomes" id="UP000542695">
    <property type="component" value="Unassembled WGS sequence"/>
</dbReference>
<dbReference type="RefSeq" id="WP_012315048.1">
    <property type="nucleotide sequence ID" value="NZ_CP066306.1"/>
</dbReference>
<reference evidence="4 7" key="2">
    <citation type="submission" date="2020-04" db="EMBL/GenBank/DDBJ databases">
        <title>Molecular characterization of pseudomonads from Agaricus bisporus reveal novel blotch 2 pathogens in Western Europe.</title>
        <authorList>
            <person name="Taparia T."/>
            <person name="Krijger M."/>
            <person name="Haynes E."/>
            <person name="Elpinstone J.G."/>
            <person name="Noble R."/>
            <person name="Van Der Wolf J."/>
        </authorList>
    </citation>
    <scope>NUCLEOTIDE SEQUENCE [LARGE SCALE GENOMIC DNA]</scope>
    <source>
        <strain evidence="4 7">P7765</strain>
    </source>
</reference>
<dbReference type="InterPro" id="IPR050595">
    <property type="entry name" value="Bact_response_regulator"/>
</dbReference>
<gene>
    <name evidence="5" type="primary">yycF_1</name>
    <name evidence="4" type="ORF">HX798_25990</name>
    <name evidence="5" type="ORF">NCTC7914_03272</name>
</gene>
<evidence type="ECO:0000259" key="3">
    <source>
        <dbReference type="PROSITE" id="PS50110"/>
    </source>
</evidence>
<dbReference type="EMBL" id="UGUY01000001">
    <property type="protein sequence ID" value="SUD69132.1"/>
    <property type="molecule type" value="Genomic_DNA"/>
</dbReference>
<dbReference type="AlphaFoldDB" id="A0A379KM74"/>
<evidence type="ECO:0000313" key="7">
    <source>
        <dbReference type="Proteomes" id="UP000542695"/>
    </source>
</evidence>
<reference evidence="5 6" key="1">
    <citation type="submission" date="2018-06" db="EMBL/GenBank/DDBJ databases">
        <authorList>
            <consortium name="Pathogen Informatics"/>
            <person name="Doyle S."/>
        </authorList>
    </citation>
    <scope>NUCLEOTIDE SEQUENCE [LARGE SCALE GENOMIC DNA]</scope>
    <source>
        <strain evidence="5 6">NCTC7914</strain>
    </source>
</reference>
<evidence type="ECO:0000256" key="2">
    <source>
        <dbReference type="PROSITE-ProRule" id="PRU00169"/>
    </source>
</evidence>
<dbReference type="Proteomes" id="UP000254602">
    <property type="component" value="Unassembled WGS sequence"/>
</dbReference>
<dbReference type="EMBL" id="JACARV010000099">
    <property type="protein sequence ID" value="NWC83712.1"/>
    <property type="molecule type" value="Genomic_DNA"/>
</dbReference>
<dbReference type="Pfam" id="PF00072">
    <property type="entry name" value="Response_reg"/>
    <property type="match status" value="1"/>
</dbReference>
<dbReference type="InterPro" id="IPR011006">
    <property type="entry name" value="CheY-like_superfamily"/>
</dbReference>
<sequence>MNTILIVDDEYLIADILGFALEDEGFLVEKASNGRKALEALQEKRVDLVITDYMMPVLNGEELVLAIRKELQLPDLPVILMSGAQASQGRPELFAAAFDKPFDVDKLIAKVRELLGA</sequence>
<evidence type="ECO:0000256" key="1">
    <source>
        <dbReference type="ARBA" id="ARBA00022553"/>
    </source>
</evidence>
<dbReference type="GO" id="GO:0000160">
    <property type="term" value="P:phosphorelay signal transduction system"/>
    <property type="evidence" value="ECO:0007669"/>
    <property type="project" value="InterPro"/>
</dbReference>
<evidence type="ECO:0000313" key="4">
    <source>
        <dbReference type="EMBL" id="NWC83712.1"/>
    </source>
</evidence>
<evidence type="ECO:0000313" key="5">
    <source>
        <dbReference type="EMBL" id="SUD69132.1"/>
    </source>
</evidence>
<feature type="modified residue" description="4-aspartylphosphate" evidence="2">
    <location>
        <position position="52"/>
    </location>
</feature>
<protein>
    <submittedName>
        <fullName evidence="4 5">Response regulator</fullName>
    </submittedName>
</protein>
<accession>A0A379KM74</accession>
<dbReference type="Gene3D" id="3.40.50.2300">
    <property type="match status" value="1"/>
</dbReference>
<dbReference type="PROSITE" id="PS50110">
    <property type="entry name" value="RESPONSE_REGULATORY"/>
    <property type="match status" value="1"/>
</dbReference>
<proteinExistence type="predicted"/>
<dbReference type="SMART" id="SM00448">
    <property type="entry name" value="REC"/>
    <property type="match status" value="1"/>
</dbReference>
<dbReference type="InterPro" id="IPR001789">
    <property type="entry name" value="Sig_transdc_resp-reg_receiver"/>
</dbReference>
<keyword evidence="1 2" id="KW-0597">Phosphoprotein</keyword>
<dbReference type="PANTHER" id="PTHR44591">
    <property type="entry name" value="STRESS RESPONSE REGULATOR PROTEIN 1"/>
    <property type="match status" value="1"/>
</dbReference>
<feature type="domain" description="Response regulatory" evidence="3">
    <location>
        <begin position="3"/>
        <end position="115"/>
    </location>
</feature>
<evidence type="ECO:0000313" key="6">
    <source>
        <dbReference type="Proteomes" id="UP000254602"/>
    </source>
</evidence>
<dbReference type="PANTHER" id="PTHR44591:SF3">
    <property type="entry name" value="RESPONSE REGULATORY DOMAIN-CONTAINING PROTEIN"/>
    <property type="match status" value="1"/>
</dbReference>
<name>A0A379KM74_PSEPU</name>